<protein>
    <submittedName>
        <fullName evidence="3">YcxB family protein</fullName>
    </submittedName>
</protein>
<organism evidence="3 4">
    <name type="scientific">Lacibacter sediminis</name>
    <dbReference type="NCBI Taxonomy" id="2760713"/>
    <lineage>
        <taxon>Bacteria</taxon>
        <taxon>Pseudomonadati</taxon>
        <taxon>Bacteroidota</taxon>
        <taxon>Chitinophagia</taxon>
        <taxon>Chitinophagales</taxon>
        <taxon>Chitinophagaceae</taxon>
        <taxon>Lacibacter</taxon>
    </lineage>
</organism>
<sequence>MKISFRYDRKKVIQALRYHFISKKEIRILIILVNVFALFAAGMFFWKKIAPVAFLLSSFLWFSLMVSFWFILPFTVYSRAKTFRDSFNLTFLDTYMHIENPNGSKNWSYSAFKYFIETPNFFHLYIDERSFFLIPKDAFTEEEGTHNARTLLREKIGHK</sequence>
<dbReference type="EMBL" id="CP060007">
    <property type="protein sequence ID" value="QNA44049.1"/>
    <property type="molecule type" value="Genomic_DNA"/>
</dbReference>
<feature type="transmembrane region" description="Helical" evidence="1">
    <location>
        <begin position="52"/>
        <end position="77"/>
    </location>
</feature>
<dbReference type="KEGG" id="lacs:H4075_18530"/>
<feature type="domain" description="YcxB-like C-terminal" evidence="2">
    <location>
        <begin position="91"/>
        <end position="143"/>
    </location>
</feature>
<dbReference type="Proteomes" id="UP000515344">
    <property type="component" value="Chromosome"/>
</dbReference>
<feature type="transmembrane region" description="Helical" evidence="1">
    <location>
        <begin position="26"/>
        <end position="46"/>
    </location>
</feature>
<dbReference type="AlphaFoldDB" id="A0A7G5XEZ6"/>
<keyword evidence="4" id="KW-1185">Reference proteome</keyword>
<evidence type="ECO:0000313" key="4">
    <source>
        <dbReference type="Proteomes" id="UP000515344"/>
    </source>
</evidence>
<proteinExistence type="predicted"/>
<keyword evidence="1" id="KW-0812">Transmembrane</keyword>
<accession>A0A7G5XEZ6</accession>
<evidence type="ECO:0000313" key="3">
    <source>
        <dbReference type="EMBL" id="QNA44049.1"/>
    </source>
</evidence>
<gene>
    <name evidence="3" type="ORF">H4075_18530</name>
</gene>
<reference evidence="4" key="1">
    <citation type="submission" date="2020-08" db="EMBL/GenBank/DDBJ databases">
        <title>Lacibacter sp. S13-6-6 genome sequencing.</title>
        <authorList>
            <person name="Jin L."/>
        </authorList>
    </citation>
    <scope>NUCLEOTIDE SEQUENCE [LARGE SCALE GENOMIC DNA]</scope>
    <source>
        <strain evidence="4">S13-6-6</strain>
    </source>
</reference>
<keyword evidence="1" id="KW-0472">Membrane</keyword>
<name>A0A7G5XEZ6_9BACT</name>
<keyword evidence="1" id="KW-1133">Transmembrane helix</keyword>
<dbReference type="InterPro" id="IPR025588">
    <property type="entry name" value="YcxB-like_C"/>
</dbReference>
<dbReference type="Pfam" id="PF14317">
    <property type="entry name" value="YcxB"/>
    <property type="match status" value="1"/>
</dbReference>
<dbReference type="RefSeq" id="WP_182802311.1">
    <property type="nucleotide sequence ID" value="NZ_CP060007.1"/>
</dbReference>
<evidence type="ECO:0000259" key="2">
    <source>
        <dbReference type="Pfam" id="PF14317"/>
    </source>
</evidence>
<evidence type="ECO:0000256" key="1">
    <source>
        <dbReference type="SAM" id="Phobius"/>
    </source>
</evidence>